<dbReference type="SUPFAM" id="SSF49464">
    <property type="entry name" value="Carboxypeptidase regulatory domain-like"/>
    <property type="match status" value="2"/>
</dbReference>
<feature type="region of interest" description="Disordered" evidence="1">
    <location>
        <begin position="906"/>
        <end position="934"/>
    </location>
</feature>
<dbReference type="Gene3D" id="2.60.40.1120">
    <property type="entry name" value="Carboxypeptidase-like, regulatory domain"/>
    <property type="match status" value="2"/>
</dbReference>
<evidence type="ECO:0000313" key="5">
    <source>
        <dbReference type="Proteomes" id="UP000319852"/>
    </source>
</evidence>
<feature type="transmembrane region" description="Helical" evidence="2">
    <location>
        <begin position="12"/>
        <end position="30"/>
    </location>
</feature>
<dbReference type="KEGG" id="amob:HG15A2_19770"/>
<keyword evidence="2" id="KW-0812">Transmembrane</keyword>
<feature type="region of interest" description="Disordered" evidence="1">
    <location>
        <begin position="377"/>
        <end position="413"/>
    </location>
</feature>
<dbReference type="SUPFAM" id="SSF48452">
    <property type="entry name" value="TPR-like"/>
    <property type="match status" value="1"/>
</dbReference>
<feature type="compositionally biased region" description="Polar residues" evidence="1">
    <location>
        <begin position="388"/>
        <end position="397"/>
    </location>
</feature>
<dbReference type="InterPro" id="IPR052173">
    <property type="entry name" value="Beta-lactam_resp_regulator"/>
</dbReference>
<dbReference type="Pfam" id="PF05569">
    <property type="entry name" value="Peptidase_M56"/>
    <property type="match status" value="1"/>
</dbReference>
<dbReference type="Proteomes" id="UP000319852">
    <property type="component" value="Chromosome"/>
</dbReference>
<dbReference type="InterPro" id="IPR008969">
    <property type="entry name" value="CarboxyPept-like_regulatory"/>
</dbReference>
<dbReference type="CDD" id="cd07341">
    <property type="entry name" value="M56_BlaR1_MecR1_like"/>
    <property type="match status" value="1"/>
</dbReference>
<feature type="transmembrane region" description="Helical" evidence="2">
    <location>
        <begin position="132"/>
        <end position="152"/>
    </location>
</feature>
<feature type="transmembrane region" description="Helical" evidence="2">
    <location>
        <begin position="42"/>
        <end position="62"/>
    </location>
</feature>
<evidence type="ECO:0000313" key="4">
    <source>
        <dbReference type="EMBL" id="QDS98696.1"/>
    </source>
</evidence>
<protein>
    <submittedName>
        <fullName evidence="4">BlaR1 peptidase M56</fullName>
    </submittedName>
</protein>
<dbReference type="InterPro" id="IPR008756">
    <property type="entry name" value="Peptidase_M56"/>
</dbReference>
<feature type="transmembrane region" description="Helical" evidence="2">
    <location>
        <begin position="341"/>
        <end position="361"/>
    </location>
</feature>
<dbReference type="RefSeq" id="WP_145059920.1">
    <property type="nucleotide sequence ID" value="NZ_CP036263.1"/>
</dbReference>
<keyword evidence="2" id="KW-0472">Membrane</keyword>
<feature type="compositionally biased region" description="Basic and acidic residues" evidence="1">
    <location>
        <begin position="398"/>
        <end position="413"/>
    </location>
</feature>
<gene>
    <name evidence="4" type="ORF">HG15A2_19770</name>
</gene>
<dbReference type="Gene3D" id="1.25.40.10">
    <property type="entry name" value="Tetratricopeptide repeat domain"/>
    <property type="match status" value="1"/>
</dbReference>
<name>A0A517MUZ8_9BACT</name>
<feature type="compositionally biased region" description="Basic and acidic residues" evidence="1">
    <location>
        <begin position="907"/>
        <end position="927"/>
    </location>
</feature>
<keyword evidence="2" id="KW-1133">Transmembrane helix</keyword>
<sequence>MNDSFMIWLADYHLLALGMLCAALVTIRILKQSSQRLAIVRPTLAALGLLAVLCTLPGWSVVNLLEAPAKPQAAVTPLAELVEPLSAENSDFLGRNSRLSEMPTTLNSTGNHQPNLAQSLPELEAAADSTHWTTWIGIAYLTGSVLVVLWLGGGMIVAHRLRSESEAASATLQKTLQHIGGASDAPILRVTDNIDTAVALGLAQPTILLPRSVEAKPIEHKIAILAHELAHVTGGDLWLLAVSRWLLVILWPQPLYWVLRRQMRLDQETLADAAAAEATDRHEYAEQLVVLAREKKARAGAKTPRLAGAVGLWETRSQLTRRIAVLLDEKLTVLRECSRRWRMVCAGLVGLAAVGLSLVTVEPGQVVAEEAVAEKAVEASDAKPSPPETAQSNSAEATTKKAEPTIHGRIVDQHGEPVEGAKVGLVIDEDDNWNVAPDFRGRSTTNGKGEYSISYDPAIRRELGTVWAYAEGYSPMRPNSVGLIVGLEKSKTVIALIPAKQTTFQLINEQKQPVHGVRVKVKRVQPPESVAWLIPSSWSEEFAATTDSDGLATINSTIPESVKEIELISPQIGTVKFNNNYFLNAKTAREGPHHVIPVPEAGTLEGRITASEEAAPNQPTLELVTEIEGREFFGGAYGLATVIPNVEGHFKVPAIAAGRLGVTPELDLAQPWRMEATASLEKYDLQANQTNSINLPIIRGTRVFGTIRKGDTGEGYPSFRLAIVSGLSKRGRSSTAQSIDLKTEKDGRYEAYVLPGYVETVLHSSPRDYQHVEWWKPNEERIGGIQGNRHEVPSNVEEFELPPIELVPTVKVAGKLVDRTGKPLVGWSVSGFPGRDAVMNSFAGVHTNQDGKFSGLVPETVPPTVWQASFRDWSDEYDFEDIEYEPKVISENPLVLRVNVDGQPGARADKARLEKEPSEYRSNKVKPDNAATRPGNLDFVPHANAKTITYEQSSETANRFVVTCQDERGEPVVGAEATLYRYDSVDGTQEKLSTKQTDADGAVAFSDFISDEAMKEWKRRFQEQDFPARMGGMYVIVVESKGLAIQVTGSGEFHLSRQGVSQELTIGPAAKLSGRVLNEQRKPVPGATVSVGSWARAFQLPGFNKTTTDEQGRYAFENLPSFDMAAALKANEDTGGNLDFLADDAPPRSLQSRKKKVDLFGSQIIVTHPDYALTHEIAGDIPGSYDATLKRGGVVTGKVVQLADGEAAQNIPVRIQGEWHGAPAKREDRRARVQNRLSPYLTTAKTDDQGRYRFANVPVGEYSVVPAVESLEIAKAKWIGHKRGAIAVEAGKTTEVEPLKIGLGGTVRGQLIDVQTGKPPKLDPNVVDVTIILQLEDNYQGFSASNVSLSNDGRFEVPAPPGKFSVMVFVRSIDAGLASTRTYLYRSTSDSYRTDRMLEVPPGETLDAKINVFSEATMQAMQQHIKRGYESYGEAAVEAFNKALAIDQNDMNALRGLAKAFVEVGNFEAAVKTQEKLIKLFGRKNPYYEKQLEAYKAGKPFWREQPAFK</sequence>
<proteinExistence type="predicted"/>
<dbReference type="OrthoDB" id="222215at2"/>
<dbReference type="InterPro" id="IPR013784">
    <property type="entry name" value="Carb-bd-like_fold"/>
</dbReference>
<organism evidence="4 5">
    <name type="scientific">Adhaeretor mobilis</name>
    <dbReference type="NCBI Taxonomy" id="1930276"/>
    <lineage>
        <taxon>Bacteria</taxon>
        <taxon>Pseudomonadati</taxon>
        <taxon>Planctomycetota</taxon>
        <taxon>Planctomycetia</taxon>
        <taxon>Pirellulales</taxon>
        <taxon>Lacipirellulaceae</taxon>
        <taxon>Adhaeretor</taxon>
    </lineage>
</organism>
<dbReference type="PANTHER" id="PTHR34978">
    <property type="entry name" value="POSSIBLE SENSOR-TRANSDUCER PROTEIN BLAR"/>
    <property type="match status" value="1"/>
</dbReference>
<dbReference type="PANTHER" id="PTHR34978:SF3">
    <property type="entry name" value="SLR0241 PROTEIN"/>
    <property type="match status" value="1"/>
</dbReference>
<feature type="domain" description="Peptidase M56" evidence="3">
    <location>
        <begin position="109"/>
        <end position="326"/>
    </location>
</feature>
<evidence type="ECO:0000256" key="2">
    <source>
        <dbReference type="SAM" id="Phobius"/>
    </source>
</evidence>
<dbReference type="EMBL" id="CP036263">
    <property type="protein sequence ID" value="QDS98696.1"/>
    <property type="molecule type" value="Genomic_DNA"/>
</dbReference>
<dbReference type="InterPro" id="IPR011990">
    <property type="entry name" value="TPR-like_helical_dom_sf"/>
</dbReference>
<evidence type="ECO:0000256" key="1">
    <source>
        <dbReference type="SAM" id="MobiDB-lite"/>
    </source>
</evidence>
<reference evidence="4 5" key="1">
    <citation type="submission" date="2019-02" db="EMBL/GenBank/DDBJ databases">
        <title>Deep-cultivation of Planctomycetes and their phenomic and genomic characterization uncovers novel biology.</title>
        <authorList>
            <person name="Wiegand S."/>
            <person name="Jogler M."/>
            <person name="Boedeker C."/>
            <person name="Pinto D."/>
            <person name="Vollmers J."/>
            <person name="Rivas-Marin E."/>
            <person name="Kohn T."/>
            <person name="Peeters S.H."/>
            <person name="Heuer A."/>
            <person name="Rast P."/>
            <person name="Oberbeckmann S."/>
            <person name="Bunk B."/>
            <person name="Jeske O."/>
            <person name="Meyerdierks A."/>
            <person name="Storesund J.E."/>
            <person name="Kallscheuer N."/>
            <person name="Luecker S."/>
            <person name="Lage O.M."/>
            <person name="Pohl T."/>
            <person name="Merkel B.J."/>
            <person name="Hornburger P."/>
            <person name="Mueller R.-W."/>
            <person name="Bruemmer F."/>
            <person name="Labrenz M."/>
            <person name="Spormann A.M."/>
            <person name="Op den Camp H."/>
            <person name="Overmann J."/>
            <person name="Amann R."/>
            <person name="Jetten M.S.M."/>
            <person name="Mascher T."/>
            <person name="Medema M.H."/>
            <person name="Devos D.P."/>
            <person name="Kaster A.-K."/>
            <person name="Ovreas L."/>
            <person name="Rohde M."/>
            <person name="Galperin M.Y."/>
            <person name="Jogler C."/>
        </authorList>
    </citation>
    <scope>NUCLEOTIDE SEQUENCE [LARGE SCALE GENOMIC DNA]</scope>
    <source>
        <strain evidence="4 5">HG15A2</strain>
    </source>
</reference>
<dbReference type="SUPFAM" id="SSF49452">
    <property type="entry name" value="Starch-binding domain-like"/>
    <property type="match status" value="1"/>
</dbReference>
<dbReference type="GO" id="GO:0030246">
    <property type="term" value="F:carbohydrate binding"/>
    <property type="evidence" value="ECO:0007669"/>
    <property type="project" value="InterPro"/>
</dbReference>
<accession>A0A517MUZ8</accession>
<evidence type="ECO:0000259" key="3">
    <source>
        <dbReference type="Pfam" id="PF05569"/>
    </source>
</evidence>
<keyword evidence="5" id="KW-1185">Reference proteome</keyword>